<evidence type="ECO:0000256" key="1">
    <source>
        <dbReference type="ARBA" id="ARBA00004245"/>
    </source>
</evidence>
<name>A0A8J8SY77_HALGN</name>
<dbReference type="GO" id="GO:0005509">
    <property type="term" value="F:calcium ion binding"/>
    <property type="evidence" value="ECO:0007669"/>
    <property type="project" value="InterPro"/>
</dbReference>
<dbReference type="CDD" id="cd00051">
    <property type="entry name" value="EFh"/>
    <property type="match status" value="2"/>
</dbReference>
<dbReference type="Proteomes" id="UP000785679">
    <property type="component" value="Unassembled WGS sequence"/>
</dbReference>
<dbReference type="PANTHER" id="PTHR23048:SF0">
    <property type="entry name" value="CALMODULIN LIKE 3"/>
    <property type="match status" value="1"/>
</dbReference>
<evidence type="ECO:0000256" key="2">
    <source>
        <dbReference type="ARBA" id="ARBA00005253"/>
    </source>
</evidence>
<keyword evidence="9" id="KW-0206">Cytoskeleton</keyword>
<evidence type="ECO:0000256" key="5">
    <source>
        <dbReference type="ARBA" id="ARBA00022723"/>
    </source>
</evidence>
<reference evidence="12" key="1">
    <citation type="submission" date="2019-06" db="EMBL/GenBank/DDBJ databases">
        <authorList>
            <person name="Zheng W."/>
        </authorList>
    </citation>
    <scope>NUCLEOTIDE SEQUENCE</scope>
    <source>
        <strain evidence="12">QDHG01</strain>
    </source>
</reference>
<keyword evidence="6" id="KW-0677">Repeat</keyword>
<comment type="similarity">
    <text evidence="2">Belongs to the centrin family.</text>
</comment>
<feature type="domain" description="EF-hand" evidence="11">
    <location>
        <begin position="44"/>
        <end position="79"/>
    </location>
</feature>
<keyword evidence="8" id="KW-0007">Acetylation</keyword>
<evidence type="ECO:0000259" key="11">
    <source>
        <dbReference type="PROSITE" id="PS50222"/>
    </source>
</evidence>
<protein>
    <recommendedName>
        <fullName evidence="3">Calmodulin</fullName>
    </recommendedName>
</protein>
<dbReference type="SUPFAM" id="SSF47473">
    <property type="entry name" value="EF-hand"/>
    <property type="match status" value="1"/>
</dbReference>
<organism evidence="12 14">
    <name type="scientific">Halteria grandinella</name>
    <dbReference type="NCBI Taxonomy" id="5974"/>
    <lineage>
        <taxon>Eukaryota</taxon>
        <taxon>Sar</taxon>
        <taxon>Alveolata</taxon>
        <taxon>Ciliophora</taxon>
        <taxon>Intramacronucleata</taxon>
        <taxon>Spirotrichea</taxon>
        <taxon>Stichotrichia</taxon>
        <taxon>Sporadotrichida</taxon>
        <taxon>Halteriidae</taxon>
        <taxon>Halteria</taxon>
    </lineage>
</organism>
<dbReference type="FunFam" id="1.10.238.10:FF:000178">
    <property type="entry name" value="Calmodulin-2 A"/>
    <property type="match status" value="1"/>
</dbReference>
<gene>
    <name evidence="12" type="ORF">FGO68_gene12628</name>
    <name evidence="13" type="ORF">FGO68_gene4381</name>
</gene>
<evidence type="ECO:0000256" key="3">
    <source>
        <dbReference type="ARBA" id="ARBA00020786"/>
    </source>
</evidence>
<evidence type="ECO:0000256" key="9">
    <source>
        <dbReference type="ARBA" id="ARBA00023212"/>
    </source>
</evidence>
<keyword evidence="5" id="KW-0479">Metal-binding</keyword>
<comment type="function">
    <text evidence="10">Plays a fundamental role in microtubule organizing center structure and function. Component of the infraciliary lattice (ICL) and the ciliary basal bodies.</text>
</comment>
<sequence length="150" mass="17383">MVESLSEQQIEEFKEVFGLFDKDGGGTISNSELGTVMRTLGQNPTEKEIEEMIKEVDQDGNGEIDFEEFCKLMVRQMEQNEPAEELVEVFKIFDKDGNGQIDWYDLGVAFKECGERISDEDLKEMIEEHDYDGDRALNFSEFVRMMLAKW</sequence>
<dbReference type="InterPro" id="IPR011992">
    <property type="entry name" value="EF-hand-dom_pair"/>
</dbReference>
<evidence type="ECO:0000256" key="7">
    <source>
        <dbReference type="ARBA" id="ARBA00022837"/>
    </source>
</evidence>
<dbReference type="PANTHER" id="PTHR23048">
    <property type="entry name" value="MYOSIN LIGHT CHAIN 1, 3"/>
    <property type="match status" value="1"/>
</dbReference>
<feature type="domain" description="EF-hand" evidence="11">
    <location>
        <begin position="8"/>
        <end position="43"/>
    </location>
</feature>
<proteinExistence type="inferred from homology"/>
<dbReference type="PROSITE" id="PS00018">
    <property type="entry name" value="EF_HAND_1"/>
    <property type="match status" value="4"/>
</dbReference>
<dbReference type="InterPro" id="IPR018247">
    <property type="entry name" value="EF_Hand_1_Ca_BS"/>
</dbReference>
<evidence type="ECO:0000313" key="12">
    <source>
        <dbReference type="EMBL" id="TNV75227.1"/>
    </source>
</evidence>
<dbReference type="InterPro" id="IPR002048">
    <property type="entry name" value="EF_hand_dom"/>
</dbReference>
<evidence type="ECO:0000256" key="8">
    <source>
        <dbReference type="ARBA" id="ARBA00022990"/>
    </source>
</evidence>
<dbReference type="OrthoDB" id="26525at2759"/>
<comment type="caution">
    <text evidence="12">The sequence shown here is derived from an EMBL/GenBank/DDBJ whole genome shotgun (WGS) entry which is preliminary data.</text>
</comment>
<keyword evidence="14" id="KW-1185">Reference proteome</keyword>
<keyword evidence="4" id="KW-0963">Cytoplasm</keyword>
<dbReference type="Gene3D" id="1.10.238.10">
    <property type="entry name" value="EF-hand"/>
    <property type="match status" value="2"/>
</dbReference>
<dbReference type="SMART" id="SM00054">
    <property type="entry name" value="EFh"/>
    <property type="match status" value="4"/>
</dbReference>
<evidence type="ECO:0000313" key="13">
    <source>
        <dbReference type="EMBL" id="TNV75230.1"/>
    </source>
</evidence>
<evidence type="ECO:0000256" key="6">
    <source>
        <dbReference type="ARBA" id="ARBA00022737"/>
    </source>
</evidence>
<dbReference type="EMBL" id="RRYP01016078">
    <property type="protein sequence ID" value="TNV75227.1"/>
    <property type="molecule type" value="Genomic_DNA"/>
</dbReference>
<evidence type="ECO:0000256" key="10">
    <source>
        <dbReference type="ARBA" id="ARBA00025692"/>
    </source>
</evidence>
<feature type="domain" description="EF-hand" evidence="11">
    <location>
        <begin position="81"/>
        <end position="116"/>
    </location>
</feature>
<dbReference type="GO" id="GO:0016460">
    <property type="term" value="C:myosin II complex"/>
    <property type="evidence" value="ECO:0007669"/>
    <property type="project" value="TreeGrafter"/>
</dbReference>
<evidence type="ECO:0000256" key="4">
    <source>
        <dbReference type="ARBA" id="ARBA00022490"/>
    </source>
</evidence>
<comment type="subcellular location">
    <subcellularLocation>
        <location evidence="1">Cytoplasm</location>
        <location evidence="1">Cytoskeleton</location>
    </subcellularLocation>
</comment>
<dbReference type="PROSITE" id="PS50222">
    <property type="entry name" value="EF_HAND_2"/>
    <property type="match status" value="4"/>
</dbReference>
<dbReference type="AlphaFoldDB" id="A0A8J8SY77"/>
<dbReference type="Pfam" id="PF13499">
    <property type="entry name" value="EF-hand_7"/>
    <property type="match status" value="2"/>
</dbReference>
<keyword evidence="7" id="KW-0106">Calcium</keyword>
<evidence type="ECO:0000313" key="14">
    <source>
        <dbReference type="Proteomes" id="UP000785679"/>
    </source>
</evidence>
<dbReference type="InterPro" id="IPR050230">
    <property type="entry name" value="CALM/Myosin/TropC-like"/>
</dbReference>
<accession>A0A8J8SY77</accession>
<feature type="domain" description="EF-hand" evidence="11">
    <location>
        <begin position="117"/>
        <end position="150"/>
    </location>
</feature>
<dbReference type="EMBL" id="RRYP01016061">
    <property type="protein sequence ID" value="TNV75230.1"/>
    <property type="molecule type" value="Genomic_DNA"/>
</dbReference>